<dbReference type="AlphaFoldDB" id="A0A0A9ABC4"/>
<accession>A0A0A9ABC4</accession>
<sequence length="62" mass="7413">MCSLGFNPCSDYRSKMLLQFRLPNQLMWVRGMNVQFGCFIVLYKHPNNCSTRFCFIMKDFFS</sequence>
<protein>
    <submittedName>
        <fullName evidence="1">Uncharacterized protein</fullName>
    </submittedName>
</protein>
<organism evidence="1">
    <name type="scientific">Arundo donax</name>
    <name type="common">Giant reed</name>
    <name type="synonym">Donax arundinaceus</name>
    <dbReference type="NCBI Taxonomy" id="35708"/>
    <lineage>
        <taxon>Eukaryota</taxon>
        <taxon>Viridiplantae</taxon>
        <taxon>Streptophyta</taxon>
        <taxon>Embryophyta</taxon>
        <taxon>Tracheophyta</taxon>
        <taxon>Spermatophyta</taxon>
        <taxon>Magnoliopsida</taxon>
        <taxon>Liliopsida</taxon>
        <taxon>Poales</taxon>
        <taxon>Poaceae</taxon>
        <taxon>PACMAD clade</taxon>
        <taxon>Arundinoideae</taxon>
        <taxon>Arundineae</taxon>
        <taxon>Arundo</taxon>
    </lineage>
</organism>
<proteinExistence type="predicted"/>
<name>A0A0A9ABC4_ARUDO</name>
<reference evidence="1" key="1">
    <citation type="submission" date="2014-09" db="EMBL/GenBank/DDBJ databases">
        <authorList>
            <person name="Magalhaes I.L.F."/>
            <person name="Oliveira U."/>
            <person name="Santos F.R."/>
            <person name="Vidigal T.H.D.A."/>
            <person name="Brescovit A.D."/>
            <person name="Santos A.J."/>
        </authorList>
    </citation>
    <scope>NUCLEOTIDE SEQUENCE</scope>
    <source>
        <tissue evidence="1">Shoot tissue taken approximately 20 cm above the soil surface</tissue>
    </source>
</reference>
<evidence type="ECO:0000313" key="1">
    <source>
        <dbReference type="EMBL" id="JAD48386.1"/>
    </source>
</evidence>
<dbReference type="EMBL" id="GBRH01249509">
    <property type="protein sequence ID" value="JAD48386.1"/>
    <property type="molecule type" value="Transcribed_RNA"/>
</dbReference>
<reference evidence="1" key="2">
    <citation type="journal article" date="2015" name="Data Brief">
        <title>Shoot transcriptome of the giant reed, Arundo donax.</title>
        <authorList>
            <person name="Barrero R.A."/>
            <person name="Guerrero F.D."/>
            <person name="Moolhuijzen P."/>
            <person name="Goolsby J.A."/>
            <person name="Tidwell J."/>
            <person name="Bellgard S.E."/>
            <person name="Bellgard M.I."/>
        </authorList>
    </citation>
    <scope>NUCLEOTIDE SEQUENCE</scope>
    <source>
        <tissue evidence="1">Shoot tissue taken approximately 20 cm above the soil surface</tissue>
    </source>
</reference>